<dbReference type="SUPFAM" id="SSF53335">
    <property type="entry name" value="S-adenosyl-L-methionine-dependent methyltransferases"/>
    <property type="match status" value="1"/>
</dbReference>
<organism evidence="8 9">
    <name type="scientific">Streptomyces cacaoi</name>
    <dbReference type="NCBI Taxonomy" id="1898"/>
    <lineage>
        <taxon>Bacteria</taxon>
        <taxon>Bacillati</taxon>
        <taxon>Actinomycetota</taxon>
        <taxon>Actinomycetes</taxon>
        <taxon>Kitasatosporales</taxon>
        <taxon>Streptomycetaceae</taxon>
        <taxon>Streptomyces</taxon>
    </lineage>
</organism>
<dbReference type="GO" id="GO:0008171">
    <property type="term" value="F:O-methyltransferase activity"/>
    <property type="evidence" value="ECO:0007669"/>
    <property type="project" value="InterPro"/>
</dbReference>
<dbReference type="Gene3D" id="1.10.10.10">
    <property type="entry name" value="Winged helix-like DNA-binding domain superfamily/Winged helix DNA-binding domain"/>
    <property type="match status" value="1"/>
</dbReference>
<accession>A0A4Y3RB96</accession>
<keyword evidence="9" id="KW-1185">Reference proteome</keyword>
<dbReference type="Pfam" id="PF00891">
    <property type="entry name" value="Methyltransf_2"/>
    <property type="match status" value="1"/>
</dbReference>
<keyword evidence="1 8" id="KW-0489">Methyltransferase</keyword>
<dbReference type="InterPro" id="IPR016461">
    <property type="entry name" value="COMT-like"/>
</dbReference>
<dbReference type="PIRSF" id="PIRSF005739">
    <property type="entry name" value="O-mtase"/>
    <property type="match status" value="1"/>
</dbReference>
<dbReference type="PANTHER" id="PTHR43712:SF2">
    <property type="entry name" value="O-METHYLTRANSFERASE CICE"/>
    <property type="match status" value="1"/>
</dbReference>
<feature type="domain" description="O-methyltransferase dimerisation" evidence="7">
    <location>
        <begin position="23"/>
        <end position="82"/>
    </location>
</feature>
<dbReference type="AlphaFoldDB" id="A0A4Y3RB96"/>
<dbReference type="SUPFAM" id="SSF46785">
    <property type="entry name" value="Winged helix' DNA-binding domain"/>
    <property type="match status" value="1"/>
</dbReference>
<gene>
    <name evidence="8" type="ORF">SCA03_56010</name>
</gene>
<feature type="region of interest" description="Disordered" evidence="5">
    <location>
        <begin position="85"/>
        <end position="113"/>
    </location>
</feature>
<evidence type="ECO:0000313" key="8">
    <source>
        <dbReference type="EMBL" id="GEB53050.1"/>
    </source>
</evidence>
<name>A0A4Y3RB96_STRCI</name>
<evidence type="ECO:0000256" key="5">
    <source>
        <dbReference type="SAM" id="MobiDB-lite"/>
    </source>
</evidence>
<dbReference type="Pfam" id="PF08100">
    <property type="entry name" value="Dimerisation"/>
    <property type="match status" value="1"/>
</dbReference>
<dbReference type="InterPro" id="IPR001077">
    <property type="entry name" value="COMT_C"/>
</dbReference>
<evidence type="ECO:0000259" key="6">
    <source>
        <dbReference type="Pfam" id="PF00891"/>
    </source>
</evidence>
<dbReference type="GO" id="GO:0046983">
    <property type="term" value="F:protein dimerization activity"/>
    <property type="evidence" value="ECO:0007669"/>
    <property type="project" value="InterPro"/>
</dbReference>
<dbReference type="InterPro" id="IPR036390">
    <property type="entry name" value="WH_DNA-bd_sf"/>
</dbReference>
<evidence type="ECO:0000259" key="7">
    <source>
        <dbReference type="Pfam" id="PF08100"/>
    </source>
</evidence>
<evidence type="ECO:0000256" key="3">
    <source>
        <dbReference type="ARBA" id="ARBA00022691"/>
    </source>
</evidence>
<evidence type="ECO:0000256" key="4">
    <source>
        <dbReference type="PIRSR" id="PIRSR005739-1"/>
    </source>
</evidence>
<dbReference type="Proteomes" id="UP000319210">
    <property type="component" value="Unassembled WGS sequence"/>
</dbReference>
<dbReference type="Gene3D" id="3.40.50.150">
    <property type="entry name" value="Vaccinia Virus protein VP39"/>
    <property type="match status" value="1"/>
</dbReference>
<dbReference type="InterPro" id="IPR029063">
    <property type="entry name" value="SAM-dependent_MTases_sf"/>
</dbReference>
<feature type="active site" description="Proton acceptor" evidence="4">
    <location>
        <position position="281"/>
    </location>
</feature>
<evidence type="ECO:0000256" key="1">
    <source>
        <dbReference type="ARBA" id="ARBA00022603"/>
    </source>
</evidence>
<sequence>MATAPDARQDDRAAPRFPSPLYDLMYGHIHASVLRAVVLHGIPDLLADGPLTAGELAARSGTRVEPLRRVLRLLAARGLFREFPAPPASPESRVSPASPVSHESDDEQRGESVFGLTESGAALRSDVPGSQRAPVLMFTDEMFHRSAAALPGTLRSGEPGFDAAFGVPFFDYLADAPVKSGLFDAAMTSRPGTSNADIAESCPFPASGTVVDVGGGRGGLLREVLVRFPGLTGVLFDRPGTVAGHLLDDEALTGRWRAEDGDFFTAVPRGGDVYLLKNVLHDWPDEDCVRILGVLRAAVEPGTRLLVVDAVLPEDGSAHPAFAVDIIMLMLVRGRERTAGEFRDLLARSGFRLDHVVPTPSLSSVVVAEAV</sequence>
<proteinExistence type="predicted"/>
<dbReference type="RefSeq" id="WP_086814984.1">
    <property type="nucleotide sequence ID" value="NZ_BJMM01000041.1"/>
</dbReference>
<keyword evidence="2 8" id="KW-0808">Transferase</keyword>
<dbReference type="PANTHER" id="PTHR43712">
    <property type="entry name" value="PUTATIVE (AFU_ORTHOLOGUE AFUA_4G14580)-RELATED"/>
    <property type="match status" value="1"/>
</dbReference>
<protein>
    <submittedName>
        <fullName evidence="8">O-methyltransferase</fullName>
    </submittedName>
</protein>
<dbReference type="InterPro" id="IPR012967">
    <property type="entry name" value="COMT_dimerisation"/>
</dbReference>
<reference evidence="8 9" key="1">
    <citation type="submission" date="2019-06" db="EMBL/GenBank/DDBJ databases">
        <title>Whole genome shotgun sequence of Streptomyces cacaoi subsp. cacaoi NBRC 12748.</title>
        <authorList>
            <person name="Hosoyama A."/>
            <person name="Uohara A."/>
            <person name="Ohji S."/>
            <person name="Ichikawa N."/>
        </authorList>
    </citation>
    <scope>NUCLEOTIDE SEQUENCE [LARGE SCALE GENOMIC DNA]</scope>
    <source>
        <strain evidence="8 9">NBRC 12748</strain>
    </source>
</reference>
<keyword evidence="3" id="KW-0949">S-adenosyl-L-methionine</keyword>
<dbReference type="InterPro" id="IPR036388">
    <property type="entry name" value="WH-like_DNA-bd_sf"/>
</dbReference>
<comment type="caution">
    <text evidence="8">The sequence shown here is derived from an EMBL/GenBank/DDBJ whole genome shotgun (WGS) entry which is preliminary data.</text>
</comment>
<dbReference type="PROSITE" id="PS51683">
    <property type="entry name" value="SAM_OMT_II"/>
    <property type="match status" value="1"/>
</dbReference>
<feature type="domain" description="O-methyltransferase C-terminal" evidence="6">
    <location>
        <begin position="154"/>
        <end position="352"/>
    </location>
</feature>
<dbReference type="OrthoDB" id="4145676at2"/>
<dbReference type="GO" id="GO:0032259">
    <property type="term" value="P:methylation"/>
    <property type="evidence" value="ECO:0007669"/>
    <property type="project" value="UniProtKB-KW"/>
</dbReference>
<evidence type="ECO:0000256" key="2">
    <source>
        <dbReference type="ARBA" id="ARBA00022679"/>
    </source>
</evidence>
<evidence type="ECO:0000313" key="9">
    <source>
        <dbReference type="Proteomes" id="UP000319210"/>
    </source>
</evidence>
<dbReference type="EMBL" id="BJMM01000041">
    <property type="protein sequence ID" value="GEB53050.1"/>
    <property type="molecule type" value="Genomic_DNA"/>
</dbReference>